<keyword evidence="8" id="KW-0288">FMN</keyword>
<keyword evidence="20" id="KW-1185">Reference proteome</keyword>
<evidence type="ECO:0000256" key="12">
    <source>
        <dbReference type="ARBA" id="ARBA00022777"/>
    </source>
</evidence>
<evidence type="ECO:0000256" key="5">
    <source>
        <dbReference type="ARBA" id="ARBA00022553"/>
    </source>
</evidence>
<evidence type="ECO:0000313" key="20">
    <source>
        <dbReference type="Proteomes" id="UP000588647"/>
    </source>
</evidence>
<dbReference type="GO" id="GO:0009881">
    <property type="term" value="F:photoreceptor activity"/>
    <property type="evidence" value="ECO:0007669"/>
    <property type="project" value="UniProtKB-KW"/>
</dbReference>
<comment type="catalytic activity">
    <reaction evidence="1">
        <text>ATP + protein L-histidine = ADP + protein N-phospho-L-histidine.</text>
        <dbReference type="EC" id="2.7.13.3"/>
    </reaction>
</comment>
<dbReference type="Pfam" id="PF07536">
    <property type="entry name" value="HWE_HK"/>
    <property type="match status" value="1"/>
</dbReference>
<dbReference type="SMART" id="SM00911">
    <property type="entry name" value="HWE_HK"/>
    <property type="match status" value="1"/>
</dbReference>
<dbReference type="Pfam" id="PF08447">
    <property type="entry name" value="PAS_3"/>
    <property type="match status" value="2"/>
</dbReference>
<evidence type="ECO:0000256" key="7">
    <source>
        <dbReference type="ARBA" id="ARBA00022630"/>
    </source>
</evidence>
<dbReference type="Proteomes" id="UP000588647">
    <property type="component" value="Unassembled WGS sequence"/>
</dbReference>
<dbReference type="InterPro" id="IPR035965">
    <property type="entry name" value="PAS-like_dom_sf"/>
</dbReference>
<keyword evidence="15" id="KW-0843">Virulence</keyword>
<feature type="domain" description="PAC" evidence="18">
    <location>
        <begin position="243"/>
        <end position="295"/>
    </location>
</feature>
<dbReference type="NCBIfam" id="TIGR00229">
    <property type="entry name" value="sensory_box"/>
    <property type="match status" value="2"/>
</dbReference>
<dbReference type="PROSITE" id="PS50112">
    <property type="entry name" value="PAS"/>
    <property type="match status" value="1"/>
</dbReference>
<organism evidence="19 20">
    <name type="scientific">Aurantimonas endophytica</name>
    <dbReference type="NCBI Taxonomy" id="1522175"/>
    <lineage>
        <taxon>Bacteria</taxon>
        <taxon>Pseudomonadati</taxon>
        <taxon>Pseudomonadota</taxon>
        <taxon>Alphaproteobacteria</taxon>
        <taxon>Hyphomicrobiales</taxon>
        <taxon>Aurantimonadaceae</taxon>
        <taxon>Aurantimonas</taxon>
    </lineage>
</organism>
<evidence type="ECO:0000256" key="11">
    <source>
        <dbReference type="ARBA" id="ARBA00022741"/>
    </source>
</evidence>
<dbReference type="InterPro" id="IPR036890">
    <property type="entry name" value="HATPase_C_sf"/>
</dbReference>
<keyword evidence="13" id="KW-0067">ATP-binding</keyword>
<keyword evidence="12" id="KW-0418">Kinase</keyword>
<dbReference type="PANTHER" id="PTHR41523:SF7">
    <property type="entry name" value="HISTIDINE KINASE"/>
    <property type="match status" value="1"/>
</dbReference>
<keyword evidence="7" id="KW-0285">Flavoprotein</keyword>
<protein>
    <recommendedName>
        <fullName evidence="3">Blue-light-activated histidine kinase</fullName>
        <ecNumber evidence="2">2.7.13.3</ecNumber>
    </recommendedName>
</protein>
<evidence type="ECO:0000256" key="15">
    <source>
        <dbReference type="ARBA" id="ARBA00023026"/>
    </source>
</evidence>
<reference evidence="19 20" key="1">
    <citation type="submission" date="2020-08" db="EMBL/GenBank/DDBJ databases">
        <title>Genomic Encyclopedia of Type Strains, Phase IV (KMG-IV): sequencing the most valuable type-strain genomes for metagenomic binning, comparative biology and taxonomic classification.</title>
        <authorList>
            <person name="Goeker M."/>
        </authorList>
    </citation>
    <scope>NUCLEOTIDE SEQUENCE [LARGE SCALE GENOMIC DNA]</scope>
    <source>
        <strain evidence="19 20">DSM 103570</strain>
    </source>
</reference>
<evidence type="ECO:0000256" key="3">
    <source>
        <dbReference type="ARBA" id="ARBA00021740"/>
    </source>
</evidence>
<dbReference type="AlphaFoldDB" id="A0A7W6MRR6"/>
<evidence type="ECO:0000256" key="4">
    <source>
        <dbReference type="ARBA" id="ARBA00022543"/>
    </source>
</evidence>
<dbReference type="InterPro" id="IPR013655">
    <property type="entry name" value="PAS_fold_3"/>
</dbReference>
<dbReference type="SMART" id="SM00091">
    <property type="entry name" value="PAS"/>
    <property type="match status" value="2"/>
</dbReference>
<dbReference type="GO" id="GO:0005524">
    <property type="term" value="F:ATP binding"/>
    <property type="evidence" value="ECO:0007669"/>
    <property type="project" value="UniProtKB-KW"/>
</dbReference>
<dbReference type="FunFam" id="3.30.450.20:FF:000099">
    <property type="entry name" value="Sensory box sensor histidine kinase"/>
    <property type="match status" value="2"/>
</dbReference>
<dbReference type="Gene3D" id="3.30.565.10">
    <property type="entry name" value="Histidine kinase-like ATPase, C-terminal domain"/>
    <property type="match status" value="1"/>
</dbReference>
<comment type="caution">
    <text evidence="19">The sequence shown here is derived from an EMBL/GenBank/DDBJ whole genome shotgun (WGS) entry which is preliminary data.</text>
</comment>
<evidence type="ECO:0000259" key="17">
    <source>
        <dbReference type="PROSITE" id="PS50112"/>
    </source>
</evidence>
<evidence type="ECO:0000256" key="14">
    <source>
        <dbReference type="ARBA" id="ARBA00022991"/>
    </source>
</evidence>
<keyword evidence="10" id="KW-0677">Repeat</keyword>
<name>A0A7W6MRR6_9HYPH</name>
<sequence length="613" mass="68656">MADTADLPALRFLEGTGDVRRLMRERDWSTSPLGAPQTWPQALRMTAGLILDSGLPMFVAWGPGLGFLYNDAYSQLLGNKHPSGLGERFQSVWPEIWTDIAPLIDKALAGEPTMFENWPLVVNRHGYDETAYFTFSYSPVRDQDGTIRGMLCGAAETTRQVEAERQLRESEARFRSMADSAPVMIWITDPDGYCSYLNQPWYEYTGQTELEGEGYGWLNATHPDDRPEAEEAFHVANTAHLPFRVEYRLRRADGAYRWAIDAARPRFAEDGSYLGYVGCVIDIHERREAEIALRESEDNYRHVVELNPQTTWTARPDGHLDRVAERWREWTGTSGLGSSWGDVLHPEDLERSIAAWQDALSTGEPYDIEHRARMVSGRYRWMHSRAYPRRDADGRIVQWYGSTEDIHERKVGEEHLHLMINELNHRVKNSLATVQAIASQTFRNPVSWEHARQDFSHRLLALARAHDVLTEASWSGATLQAVVDRALAAHRGPGGDGQIVARGPLVSLTPKTALALSLALHELCTNASKYGALSVEGGRVVIDWTEEGPPTNRRLLMTWREMGGPKVTVPTRKGFGTRLIEKSLAGELDGAVALSFEPEGVACRIDVPSAGAA</sequence>
<evidence type="ECO:0000313" key="19">
    <source>
        <dbReference type="EMBL" id="MBB4005268.1"/>
    </source>
</evidence>
<evidence type="ECO:0000256" key="16">
    <source>
        <dbReference type="ARBA" id="ARBA00023170"/>
    </source>
</evidence>
<dbReference type="InterPro" id="IPR011102">
    <property type="entry name" value="Sig_transdc_His_kinase_HWE"/>
</dbReference>
<evidence type="ECO:0000256" key="6">
    <source>
        <dbReference type="ARBA" id="ARBA00022606"/>
    </source>
</evidence>
<evidence type="ECO:0000256" key="9">
    <source>
        <dbReference type="ARBA" id="ARBA00022679"/>
    </source>
</evidence>
<accession>A0A7W6MRR6</accession>
<dbReference type="InterPro" id="IPR001610">
    <property type="entry name" value="PAC"/>
</dbReference>
<dbReference type="EMBL" id="JACIEM010000006">
    <property type="protein sequence ID" value="MBB4005268.1"/>
    <property type="molecule type" value="Genomic_DNA"/>
</dbReference>
<proteinExistence type="predicted"/>
<evidence type="ECO:0000256" key="8">
    <source>
        <dbReference type="ARBA" id="ARBA00022643"/>
    </source>
</evidence>
<keyword evidence="6" id="KW-0716">Sensory transduction</keyword>
<evidence type="ECO:0000256" key="1">
    <source>
        <dbReference type="ARBA" id="ARBA00000085"/>
    </source>
</evidence>
<dbReference type="SMART" id="SM00086">
    <property type="entry name" value="PAC"/>
    <property type="match status" value="2"/>
</dbReference>
<dbReference type="RefSeq" id="WP_183210848.1">
    <property type="nucleotide sequence ID" value="NZ_JAAAMM010000006.1"/>
</dbReference>
<feature type="domain" description="PAS" evidence="17">
    <location>
        <begin position="170"/>
        <end position="240"/>
    </location>
</feature>
<evidence type="ECO:0000256" key="10">
    <source>
        <dbReference type="ARBA" id="ARBA00022737"/>
    </source>
</evidence>
<keyword evidence="5" id="KW-0597">Phosphoprotein</keyword>
<evidence type="ECO:0000256" key="13">
    <source>
        <dbReference type="ARBA" id="ARBA00022840"/>
    </source>
</evidence>
<dbReference type="InterPro" id="IPR000700">
    <property type="entry name" value="PAS-assoc_C"/>
</dbReference>
<keyword evidence="14" id="KW-0157">Chromophore</keyword>
<keyword evidence="9" id="KW-0808">Transferase</keyword>
<dbReference type="PROSITE" id="PS50113">
    <property type="entry name" value="PAC"/>
    <property type="match status" value="2"/>
</dbReference>
<dbReference type="EC" id="2.7.13.3" evidence="2"/>
<gene>
    <name evidence="19" type="ORF">GGR03_004367</name>
</gene>
<dbReference type="Pfam" id="PF08448">
    <property type="entry name" value="PAS_4"/>
    <property type="match status" value="1"/>
</dbReference>
<keyword evidence="16" id="KW-0675">Receptor</keyword>
<keyword evidence="4" id="KW-0600">Photoreceptor protein</keyword>
<keyword evidence="11" id="KW-0547">Nucleotide-binding</keyword>
<dbReference type="PANTHER" id="PTHR41523">
    <property type="entry name" value="TWO-COMPONENT SYSTEM SENSOR PROTEIN"/>
    <property type="match status" value="1"/>
</dbReference>
<dbReference type="Gene3D" id="3.30.450.20">
    <property type="entry name" value="PAS domain"/>
    <property type="match status" value="3"/>
</dbReference>
<dbReference type="SUPFAM" id="SSF55785">
    <property type="entry name" value="PYP-like sensor domain (PAS domain)"/>
    <property type="match status" value="3"/>
</dbReference>
<dbReference type="GO" id="GO:0004673">
    <property type="term" value="F:protein histidine kinase activity"/>
    <property type="evidence" value="ECO:0007669"/>
    <property type="project" value="UniProtKB-EC"/>
</dbReference>
<feature type="domain" description="PAC" evidence="18">
    <location>
        <begin position="366"/>
        <end position="418"/>
    </location>
</feature>
<dbReference type="InterPro" id="IPR000014">
    <property type="entry name" value="PAS"/>
</dbReference>
<dbReference type="InterPro" id="IPR013656">
    <property type="entry name" value="PAS_4"/>
</dbReference>
<dbReference type="CDD" id="cd00130">
    <property type="entry name" value="PAS"/>
    <property type="match status" value="2"/>
</dbReference>
<evidence type="ECO:0000256" key="2">
    <source>
        <dbReference type="ARBA" id="ARBA00012438"/>
    </source>
</evidence>
<evidence type="ECO:0000259" key="18">
    <source>
        <dbReference type="PROSITE" id="PS50113"/>
    </source>
</evidence>